<evidence type="ECO:0000256" key="1">
    <source>
        <dbReference type="SAM" id="Coils"/>
    </source>
</evidence>
<proteinExistence type="predicted"/>
<keyword evidence="4" id="KW-1185">Reference proteome</keyword>
<evidence type="ECO:0000313" key="3">
    <source>
        <dbReference type="EMBL" id="CAK9050888.1"/>
    </source>
</evidence>
<feature type="coiled-coil region" evidence="1">
    <location>
        <begin position="42"/>
        <end position="93"/>
    </location>
</feature>
<comment type="caution">
    <text evidence="3">The sequence shown here is derived from an EMBL/GenBank/DDBJ whole genome shotgun (WGS) entry which is preliminary data.</text>
</comment>
<dbReference type="EMBL" id="CAXAMN010017668">
    <property type="protein sequence ID" value="CAK9050888.1"/>
    <property type="molecule type" value="Genomic_DNA"/>
</dbReference>
<evidence type="ECO:0000313" key="4">
    <source>
        <dbReference type="Proteomes" id="UP001642484"/>
    </source>
</evidence>
<sequence>MPLQESPAASAQSSETALDGMVLVAELNAGDALQLQKALDVQRRLEEELLAAHGRIQNLEVQQTKLSGEQAMMQNLQSENTELQRRLEVFYKAMEFEADERDAHPTEQQDLTPKGVVPPSPEIEAVASIRQKIVEG</sequence>
<reference evidence="3 4" key="1">
    <citation type="submission" date="2024-02" db="EMBL/GenBank/DDBJ databases">
        <authorList>
            <person name="Chen Y."/>
            <person name="Shah S."/>
            <person name="Dougan E. K."/>
            <person name="Thang M."/>
            <person name="Chan C."/>
        </authorList>
    </citation>
    <scope>NUCLEOTIDE SEQUENCE [LARGE SCALE GENOMIC DNA]</scope>
</reference>
<dbReference type="Proteomes" id="UP001642484">
    <property type="component" value="Unassembled WGS sequence"/>
</dbReference>
<organism evidence="3 4">
    <name type="scientific">Durusdinium trenchii</name>
    <dbReference type="NCBI Taxonomy" id="1381693"/>
    <lineage>
        <taxon>Eukaryota</taxon>
        <taxon>Sar</taxon>
        <taxon>Alveolata</taxon>
        <taxon>Dinophyceae</taxon>
        <taxon>Suessiales</taxon>
        <taxon>Symbiodiniaceae</taxon>
        <taxon>Durusdinium</taxon>
    </lineage>
</organism>
<keyword evidence="1" id="KW-0175">Coiled coil</keyword>
<gene>
    <name evidence="3" type="ORF">CCMP2556_LOCUS25897</name>
</gene>
<evidence type="ECO:0000256" key="2">
    <source>
        <dbReference type="SAM" id="MobiDB-lite"/>
    </source>
</evidence>
<feature type="region of interest" description="Disordered" evidence="2">
    <location>
        <begin position="98"/>
        <end position="122"/>
    </location>
</feature>
<protein>
    <submittedName>
        <fullName evidence="3">Uncharacterized protein</fullName>
    </submittedName>
</protein>
<accession>A0ABP0MI80</accession>
<name>A0ABP0MI80_9DINO</name>